<accession>A0A8H2VWN4</accession>
<dbReference type="OrthoDB" id="3519449at2759"/>
<organism evidence="1 2">
    <name type="scientific">Sclerotinia trifoliorum</name>
    <dbReference type="NCBI Taxonomy" id="28548"/>
    <lineage>
        <taxon>Eukaryota</taxon>
        <taxon>Fungi</taxon>
        <taxon>Dikarya</taxon>
        <taxon>Ascomycota</taxon>
        <taxon>Pezizomycotina</taxon>
        <taxon>Leotiomycetes</taxon>
        <taxon>Helotiales</taxon>
        <taxon>Sclerotiniaceae</taxon>
        <taxon>Sclerotinia</taxon>
    </lineage>
</organism>
<name>A0A8H2VWN4_9HELO</name>
<keyword evidence="2" id="KW-1185">Reference proteome</keyword>
<gene>
    <name evidence="1" type="ORF">SCLTRI_LOCUS5295</name>
</gene>
<sequence length="176" mass="20058">MSSIFVVCRLIHAELEEILFTRFIFSFPHYMRLATVQKLTNTISPRACTLLREVMAIIHFDGRGDEYPLQKQEALTYLKRKLPGLKKVHLAVGFVAAPLDGVLVKRRRDGFADMIMEFVISFASGIEVVVTNSDSQQCGKGIMQAFDEKVEELMASSKMKAADYDIKVVRERRRLI</sequence>
<proteinExistence type="predicted"/>
<dbReference type="AlphaFoldDB" id="A0A8H2VWN4"/>
<reference evidence="1" key="1">
    <citation type="submission" date="2020-10" db="EMBL/GenBank/DDBJ databases">
        <authorList>
            <person name="Kusch S."/>
        </authorList>
    </citation>
    <scope>NUCLEOTIDE SEQUENCE</scope>
    <source>
        <strain evidence="1">SwB9</strain>
    </source>
</reference>
<evidence type="ECO:0000313" key="2">
    <source>
        <dbReference type="Proteomes" id="UP000624404"/>
    </source>
</evidence>
<dbReference type="EMBL" id="CAJHIA010000015">
    <property type="protein sequence ID" value="CAD6445505.1"/>
    <property type="molecule type" value="Genomic_DNA"/>
</dbReference>
<dbReference type="Proteomes" id="UP000624404">
    <property type="component" value="Unassembled WGS sequence"/>
</dbReference>
<comment type="caution">
    <text evidence="1">The sequence shown here is derived from an EMBL/GenBank/DDBJ whole genome shotgun (WGS) entry which is preliminary data.</text>
</comment>
<protein>
    <submittedName>
        <fullName evidence="1">C402288d-685e-49c0-b00b-cc9f63e5abae-CDS</fullName>
    </submittedName>
</protein>
<evidence type="ECO:0000313" key="1">
    <source>
        <dbReference type="EMBL" id="CAD6445505.1"/>
    </source>
</evidence>